<protein>
    <submittedName>
        <fullName evidence="2">DUF6020 family protein</fullName>
    </submittedName>
</protein>
<feature type="transmembrane region" description="Helical" evidence="1">
    <location>
        <begin position="7"/>
        <end position="26"/>
    </location>
</feature>
<feature type="transmembrane region" description="Helical" evidence="1">
    <location>
        <begin position="268"/>
        <end position="286"/>
    </location>
</feature>
<proteinExistence type="predicted"/>
<feature type="transmembrane region" description="Helical" evidence="1">
    <location>
        <begin position="99"/>
        <end position="121"/>
    </location>
</feature>
<keyword evidence="1" id="KW-0812">Transmembrane</keyword>
<feature type="transmembrane region" description="Helical" evidence="1">
    <location>
        <begin position="142"/>
        <end position="163"/>
    </location>
</feature>
<keyword evidence="1" id="KW-1133">Transmembrane helix</keyword>
<keyword evidence="1" id="KW-0472">Membrane</keyword>
<accession>A0ABT2TKD1</accession>
<feature type="transmembrane region" description="Helical" evidence="1">
    <location>
        <begin position="511"/>
        <end position="532"/>
    </location>
</feature>
<dbReference type="Pfam" id="PF19484">
    <property type="entry name" value="DUF6020"/>
    <property type="match status" value="1"/>
</dbReference>
<sequence length="592" mass="67917">MIQKNKYVFNIICIILAYISTLSILFQQNGKFANNISFVGLLIFGVLYFIYKKYFGALFIKIDFLILFLGAIYSVFTLIGVSYTLTNSAKLLTGNVTKVVISCIAFVGFCVLYYVILDIILKKVLLARRKKYVFAKNFNLKYPILFFALIIFITWLPYLIIFYPGSIPYDGYYQLDMFFGIWPMSDHHPVLTTYLIGGFVSLGSIIDLNFGVFLFVLFQSVLCAFIYGYISAYINSLKINKLFPILTLLFFSLLPMWGAYAQTVGKDTLYYAFFALFFTKIVQIVMRKNAITKKEIIGIVLLSCLLIIFRKDGLFIVLPTLIGTLFVIFRSKLKIVLSIILILIINMVYGQILTPNLIETKGAPYEAHSVFFQQTARAVKYHGDDLTEDERRSIDKVLNYDTLVERYNPCLSDPVKSKANLKATDEEFAEYMDTWKSMLYQYPGDYISATINNCFGYFYPPYIYEELSAFKFYIMGEPLNTGELKINYIMNNGVRTKVMECVTFVQHMPGISLLMTCGTYTWILLASILFILKSKRYKFLVITIPLIFNVLICVASPVNAYIRYSMPLMAAIPVLIACVYYIFGLKKEEAYG</sequence>
<feature type="transmembrane region" description="Helical" evidence="1">
    <location>
        <begin position="242"/>
        <end position="262"/>
    </location>
</feature>
<dbReference type="EMBL" id="JAOQJQ010000004">
    <property type="protein sequence ID" value="MCU6762670.1"/>
    <property type="molecule type" value="Genomic_DNA"/>
</dbReference>
<gene>
    <name evidence="2" type="ORF">OCV88_10030</name>
</gene>
<evidence type="ECO:0000256" key="1">
    <source>
        <dbReference type="SAM" id="Phobius"/>
    </source>
</evidence>
<dbReference type="InterPro" id="IPR046062">
    <property type="entry name" value="DUF6020"/>
</dbReference>
<feature type="transmembrane region" description="Helical" evidence="1">
    <location>
        <begin position="58"/>
        <end position="79"/>
    </location>
</feature>
<name>A0ABT2TKD1_9FIRM</name>
<feature type="transmembrane region" description="Helical" evidence="1">
    <location>
        <begin position="32"/>
        <end position="51"/>
    </location>
</feature>
<dbReference type="RefSeq" id="WP_158425378.1">
    <property type="nucleotide sequence ID" value="NZ_JAOQJQ010000004.1"/>
</dbReference>
<reference evidence="2 3" key="1">
    <citation type="journal article" date="2021" name="ISME Commun">
        <title>Automated analysis of genomic sequences facilitates high-throughput and comprehensive description of bacteria.</title>
        <authorList>
            <person name="Hitch T.C.A."/>
        </authorList>
    </citation>
    <scope>NUCLEOTIDE SEQUENCE [LARGE SCALE GENOMIC DNA]</scope>
    <source>
        <strain evidence="2 3">Sanger_109</strain>
    </source>
</reference>
<feature type="transmembrane region" description="Helical" evidence="1">
    <location>
        <begin position="539"/>
        <end position="558"/>
    </location>
</feature>
<organism evidence="2 3">
    <name type="scientific">Brotonthovivens ammoniilytica</name>
    <dbReference type="NCBI Taxonomy" id="2981725"/>
    <lineage>
        <taxon>Bacteria</taxon>
        <taxon>Bacillati</taxon>
        <taxon>Bacillota</taxon>
        <taxon>Clostridia</taxon>
        <taxon>Lachnospirales</taxon>
        <taxon>Lachnospiraceae</taxon>
        <taxon>Brotonthovivens</taxon>
    </lineage>
</organism>
<feature type="transmembrane region" description="Helical" evidence="1">
    <location>
        <begin position="564"/>
        <end position="583"/>
    </location>
</feature>
<comment type="caution">
    <text evidence="2">The sequence shown here is derived from an EMBL/GenBank/DDBJ whole genome shotgun (WGS) entry which is preliminary data.</text>
</comment>
<feature type="transmembrane region" description="Helical" evidence="1">
    <location>
        <begin position="210"/>
        <end position="230"/>
    </location>
</feature>
<feature type="transmembrane region" description="Helical" evidence="1">
    <location>
        <begin position="335"/>
        <end position="353"/>
    </location>
</feature>
<evidence type="ECO:0000313" key="2">
    <source>
        <dbReference type="EMBL" id="MCU6762670.1"/>
    </source>
</evidence>
<keyword evidence="3" id="KW-1185">Reference proteome</keyword>
<evidence type="ECO:0000313" key="3">
    <source>
        <dbReference type="Proteomes" id="UP001652442"/>
    </source>
</evidence>
<dbReference type="Proteomes" id="UP001652442">
    <property type="component" value="Unassembled WGS sequence"/>
</dbReference>
<feature type="transmembrane region" description="Helical" evidence="1">
    <location>
        <begin position="298"/>
        <end position="329"/>
    </location>
</feature>